<sequence length="234" mass="24948">MFALNWVRSGTALLLVSGTIASASLPIISANSASAQLFPSRSRTDSYPSYPSYPSRSNSSYYDRVVIPDGTRIPVRYDRAEKIVVSPDETVPITLQVAANIKSRQGRVLIPAGTDVSGRLEPEDDGVRFVARELRLYGNNVRFDAVSEVVNDREEVNRNNTGSILKGAAIGAGAAAILAAVTGDRKIGLGEIIGGAGLGAVGGWILGNKKRGEVIVIEPDRELELTLQSDLALR</sequence>
<name>A0A2T1C971_9CYAN</name>
<dbReference type="OrthoDB" id="9767597at2"/>
<keyword evidence="2" id="KW-1185">Reference proteome</keyword>
<reference evidence="1 2" key="2">
    <citation type="submission" date="2018-03" db="EMBL/GenBank/DDBJ databases">
        <title>The ancient ancestry and fast evolution of plastids.</title>
        <authorList>
            <person name="Moore K.R."/>
            <person name="Magnabosco C."/>
            <person name="Momper L."/>
            <person name="Gold D.A."/>
            <person name="Bosak T."/>
            <person name="Fournier G.P."/>
        </authorList>
    </citation>
    <scope>NUCLEOTIDE SEQUENCE [LARGE SCALE GENOMIC DNA]</scope>
    <source>
        <strain evidence="1 2">CCAP 1448/3</strain>
    </source>
</reference>
<evidence type="ECO:0000313" key="2">
    <source>
        <dbReference type="Proteomes" id="UP000238762"/>
    </source>
</evidence>
<evidence type="ECO:0000313" key="1">
    <source>
        <dbReference type="EMBL" id="PSB04784.1"/>
    </source>
</evidence>
<protein>
    <recommendedName>
        <fullName evidence="3">Glycine zipper domain-containing protein</fullName>
    </recommendedName>
</protein>
<proteinExistence type="predicted"/>
<dbReference type="EMBL" id="PVWJ01000007">
    <property type="protein sequence ID" value="PSB04784.1"/>
    <property type="molecule type" value="Genomic_DNA"/>
</dbReference>
<gene>
    <name evidence="1" type="ORF">C7B64_02155</name>
</gene>
<organism evidence="1 2">
    <name type="scientific">Merismopedia glauca CCAP 1448/3</name>
    <dbReference type="NCBI Taxonomy" id="1296344"/>
    <lineage>
        <taxon>Bacteria</taxon>
        <taxon>Bacillati</taxon>
        <taxon>Cyanobacteriota</taxon>
        <taxon>Cyanophyceae</taxon>
        <taxon>Synechococcales</taxon>
        <taxon>Merismopediaceae</taxon>
        <taxon>Merismopedia</taxon>
    </lineage>
</organism>
<dbReference type="Proteomes" id="UP000238762">
    <property type="component" value="Unassembled WGS sequence"/>
</dbReference>
<reference evidence="1 2" key="1">
    <citation type="submission" date="2018-02" db="EMBL/GenBank/DDBJ databases">
        <authorList>
            <person name="Cohen D.B."/>
            <person name="Kent A.D."/>
        </authorList>
    </citation>
    <scope>NUCLEOTIDE SEQUENCE [LARGE SCALE GENOMIC DNA]</scope>
    <source>
        <strain evidence="1 2">CCAP 1448/3</strain>
    </source>
</reference>
<evidence type="ECO:0008006" key="3">
    <source>
        <dbReference type="Google" id="ProtNLM"/>
    </source>
</evidence>
<accession>A0A2T1C971</accession>
<dbReference type="RefSeq" id="WP_106287019.1">
    <property type="nucleotide sequence ID" value="NZ_CAWNTC010000151.1"/>
</dbReference>
<dbReference type="AlphaFoldDB" id="A0A2T1C971"/>
<comment type="caution">
    <text evidence="1">The sequence shown here is derived from an EMBL/GenBank/DDBJ whole genome shotgun (WGS) entry which is preliminary data.</text>
</comment>